<evidence type="ECO:0000259" key="1">
    <source>
        <dbReference type="PROSITE" id="PS50053"/>
    </source>
</evidence>
<dbReference type="AlphaFoldDB" id="A0A8T2Z448"/>
<sequence>MQVKIEFDGVFNMQVDDLATVQDLKNQIRQTLGLMQPRLLYNGFILEDNNILCSYQIPNNTFIIVQDMFSIVCWVSDTKDEVTLTAPYNLLVHRHNTFGDLKWLLHKGYDIDMSNRKFYLKVGNSNSNTPPFEPPDGFPLHCLKVEAGCAINVVEI</sequence>
<reference evidence="2" key="1">
    <citation type="journal article" date="2021" name="J. Hered.">
        <title>Genome Assembly of Salicaceae Populus deltoides (Eastern Cottonwood) I-69 Based on Nanopore Sequencing and Hi-C Technologies.</title>
        <authorList>
            <person name="Bai S."/>
            <person name="Wu H."/>
            <person name="Zhang J."/>
            <person name="Pan Z."/>
            <person name="Zhao W."/>
            <person name="Li Z."/>
            <person name="Tong C."/>
        </authorList>
    </citation>
    <scope>NUCLEOTIDE SEQUENCE</scope>
    <source>
        <tissue evidence="2">Leaf</tissue>
    </source>
</reference>
<protein>
    <recommendedName>
        <fullName evidence="1">Ubiquitin-like domain-containing protein</fullName>
    </recommendedName>
</protein>
<dbReference type="InterPro" id="IPR029071">
    <property type="entry name" value="Ubiquitin-like_domsf"/>
</dbReference>
<dbReference type="CDD" id="cd17039">
    <property type="entry name" value="Ubl_ubiquitin_like"/>
    <property type="match status" value="1"/>
</dbReference>
<evidence type="ECO:0000313" key="2">
    <source>
        <dbReference type="EMBL" id="KAH8512080.1"/>
    </source>
</evidence>
<dbReference type="Gene3D" id="3.10.20.90">
    <property type="entry name" value="Phosphatidylinositol 3-kinase Catalytic Subunit, Chain A, domain 1"/>
    <property type="match status" value="1"/>
</dbReference>
<organism evidence="2 3">
    <name type="scientific">Populus deltoides</name>
    <name type="common">Eastern poplar</name>
    <name type="synonym">Eastern cottonwood</name>
    <dbReference type="NCBI Taxonomy" id="3696"/>
    <lineage>
        <taxon>Eukaryota</taxon>
        <taxon>Viridiplantae</taxon>
        <taxon>Streptophyta</taxon>
        <taxon>Embryophyta</taxon>
        <taxon>Tracheophyta</taxon>
        <taxon>Spermatophyta</taxon>
        <taxon>Magnoliopsida</taxon>
        <taxon>eudicotyledons</taxon>
        <taxon>Gunneridae</taxon>
        <taxon>Pentapetalae</taxon>
        <taxon>rosids</taxon>
        <taxon>fabids</taxon>
        <taxon>Malpighiales</taxon>
        <taxon>Salicaceae</taxon>
        <taxon>Saliceae</taxon>
        <taxon>Populus</taxon>
    </lineage>
</organism>
<dbReference type="Proteomes" id="UP000807159">
    <property type="component" value="Chromosome 4"/>
</dbReference>
<proteinExistence type="predicted"/>
<feature type="domain" description="Ubiquitin-like" evidence="1">
    <location>
        <begin position="1"/>
        <end position="65"/>
    </location>
</feature>
<dbReference type="PROSITE" id="PS50053">
    <property type="entry name" value="UBIQUITIN_2"/>
    <property type="match status" value="1"/>
</dbReference>
<dbReference type="EMBL" id="JACEGQ020000004">
    <property type="protein sequence ID" value="KAH8512080.1"/>
    <property type="molecule type" value="Genomic_DNA"/>
</dbReference>
<name>A0A8T2Z448_POPDE</name>
<dbReference type="Pfam" id="PF00240">
    <property type="entry name" value="ubiquitin"/>
    <property type="match status" value="1"/>
</dbReference>
<gene>
    <name evidence="2" type="ORF">H0E87_009325</name>
</gene>
<accession>A0A8T2Z448</accession>
<comment type="caution">
    <text evidence="2">The sequence shown here is derived from an EMBL/GenBank/DDBJ whole genome shotgun (WGS) entry which is preliminary data.</text>
</comment>
<dbReference type="SUPFAM" id="SSF54236">
    <property type="entry name" value="Ubiquitin-like"/>
    <property type="match status" value="1"/>
</dbReference>
<evidence type="ECO:0000313" key="3">
    <source>
        <dbReference type="Proteomes" id="UP000807159"/>
    </source>
</evidence>
<dbReference type="InterPro" id="IPR000626">
    <property type="entry name" value="Ubiquitin-like_dom"/>
</dbReference>
<keyword evidence="3" id="KW-1185">Reference proteome</keyword>